<evidence type="ECO:0000256" key="1">
    <source>
        <dbReference type="SAM" id="Phobius"/>
    </source>
</evidence>
<reference evidence="2 3" key="1">
    <citation type="submission" date="2020-05" db="EMBL/GenBank/DDBJ databases">
        <authorList>
            <person name="Whitworth D."/>
        </authorList>
    </citation>
    <scope>NUCLEOTIDE SEQUENCE [LARGE SCALE GENOMIC DNA]</scope>
    <source>
        <strain evidence="2 3">CA046A</strain>
    </source>
</reference>
<protein>
    <recommendedName>
        <fullName evidence="4">Phage tail tape measure protein</fullName>
    </recommendedName>
</protein>
<dbReference type="RefSeq" id="WP_216623584.1">
    <property type="nucleotide sequence ID" value="NZ_JABFJW010000807.1"/>
</dbReference>
<feature type="transmembrane region" description="Helical" evidence="1">
    <location>
        <begin position="52"/>
        <end position="71"/>
    </location>
</feature>
<dbReference type="EMBL" id="JABFJW010000807">
    <property type="protein sequence ID" value="NOK15368.1"/>
    <property type="molecule type" value="Genomic_DNA"/>
</dbReference>
<evidence type="ECO:0000313" key="3">
    <source>
        <dbReference type="Proteomes" id="UP000528460"/>
    </source>
</evidence>
<sequence length="88" mass="9284">MKGVDIEMARETIATMAVRLGIDLSDFQKEMKEFQKTWGGLGRQLQDAGTKIGVAFTAAGGAIAAGLGFAVNKAMDFDAQMSRVSAIA</sequence>
<keyword evidence="1" id="KW-1133">Transmembrane helix</keyword>
<keyword evidence="1" id="KW-0812">Transmembrane</keyword>
<accession>A0A7Y4NI53</accession>
<gene>
    <name evidence="2" type="ORF">HNS30_40850</name>
</gene>
<proteinExistence type="predicted"/>
<feature type="non-terminal residue" evidence="2">
    <location>
        <position position="88"/>
    </location>
</feature>
<organism evidence="2 3">
    <name type="scientific">Corallococcus exercitus</name>
    <dbReference type="NCBI Taxonomy" id="2316736"/>
    <lineage>
        <taxon>Bacteria</taxon>
        <taxon>Pseudomonadati</taxon>
        <taxon>Myxococcota</taxon>
        <taxon>Myxococcia</taxon>
        <taxon>Myxococcales</taxon>
        <taxon>Cystobacterineae</taxon>
        <taxon>Myxococcaceae</taxon>
        <taxon>Corallococcus</taxon>
    </lineage>
</organism>
<evidence type="ECO:0008006" key="4">
    <source>
        <dbReference type="Google" id="ProtNLM"/>
    </source>
</evidence>
<dbReference type="AlphaFoldDB" id="A0A7Y4NI53"/>
<comment type="caution">
    <text evidence="2">The sequence shown here is derived from an EMBL/GenBank/DDBJ whole genome shotgun (WGS) entry which is preliminary data.</text>
</comment>
<name>A0A7Y4NI53_9BACT</name>
<keyword evidence="1" id="KW-0472">Membrane</keyword>
<dbReference type="Proteomes" id="UP000528460">
    <property type="component" value="Unassembled WGS sequence"/>
</dbReference>
<evidence type="ECO:0000313" key="2">
    <source>
        <dbReference type="EMBL" id="NOK15368.1"/>
    </source>
</evidence>